<evidence type="ECO:0008006" key="4">
    <source>
        <dbReference type="Google" id="ProtNLM"/>
    </source>
</evidence>
<dbReference type="Proteomes" id="UP000198243">
    <property type="component" value="Chromosome I"/>
</dbReference>
<dbReference type="AlphaFoldDB" id="A0A1C4UJ56"/>
<keyword evidence="3" id="KW-1185">Reference proteome</keyword>
<dbReference type="EMBL" id="LT607412">
    <property type="protein sequence ID" value="SCE71710.1"/>
    <property type="molecule type" value="Genomic_DNA"/>
</dbReference>
<name>A0A1C4UJ56_9ACTN</name>
<protein>
    <recommendedName>
        <fullName evidence="4">Winged helix-turn-helix domain-containing protein</fullName>
    </recommendedName>
</protein>
<evidence type="ECO:0000313" key="3">
    <source>
        <dbReference type="Proteomes" id="UP000198243"/>
    </source>
</evidence>
<sequence>MIGPARSVALATGRNPTSPVSATSGVAARLDGVVHQLDRAQARRIAVRAQLLAAPRPTDLLTVVRQLTLLQIDPTAAVAPSADLVAWSRLGSSYQPAELQRALERDRSLFEHQAMVRPMDDLGLYLAAMAASPGHERQREWLRANDSFRRDVLHLLGRSGPLLSRDIPDTCVVPWPSSGWTNNRNVTQMLEFLVLCGEVAIAGRQGRQRLWDVAERVYPPGTPVVPLEQALRLRNERRLRALGIARERAVIVPGEPAEVGEAGEPAVVEGVPGVWRVDPAALGQPFTGRTAVLSPFDRLVHDRVRLAELFEYEYVLEMYKPKASRRWGYFALPILHGDRLVGKVDATADRRRGVLTVHAIHEDVPFTPELARAVHDELHDLASWLKLTAEGLADR</sequence>
<feature type="compositionally biased region" description="Polar residues" evidence="1">
    <location>
        <begin position="14"/>
        <end position="23"/>
    </location>
</feature>
<feature type="region of interest" description="Disordered" evidence="1">
    <location>
        <begin position="1"/>
        <end position="23"/>
    </location>
</feature>
<proteinExistence type="predicted"/>
<dbReference type="PANTHER" id="PTHR30528:SF0">
    <property type="entry name" value="CYTOPLASMIC PROTEIN"/>
    <property type="match status" value="1"/>
</dbReference>
<gene>
    <name evidence="2" type="ORF">GA0070607_0712</name>
</gene>
<dbReference type="PANTHER" id="PTHR30528">
    <property type="entry name" value="CYTOPLASMIC PROTEIN"/>
    <property type="match status" value="1"/>
</dbReference>
<organism evidence="2 3">
    <name type="scientific">Micromonospora coriariae</name>
    <dbReference type="NCBI Taxonomy" id="285665"/>
    <lineage>
        <taxon>Bacteria</taxon>
        <taxon>Bacillati</taxon>
        <taxon>Actinomycetota</taxon>
        <taxon>Actinomycetes</taxon>
        <taxon>Micromonosporales</taxon>
        <taxon>Micromonosporaceae</taxon>
        <taxon>Micromonospora</taxon>
    </lineage>
</organism>
<evidence type="ECO:0000256" key="1">
    <source>
        <dbReference type="SAM" id="MobiDB-lite"/>
    </source>
</evidence>
<evidence type="ECO:0000313" key="2">
    <source>
        <dbReference type="EMBL" id="SCE71710.1"/>
    </source>
</evidence>
<dbReference type="InterPro" id="IPR009351">
    <property type="entry name" value="AlkZ-like"/>
</dbReference>
<dbReference type="Pfam" id="PF06224">
    <property type="entry name" value="AlkZ-like"/>
    <property type="match status" value="1"/>
</dbReference>
<reference evidence="3" key="1">
    <citation type="submission" date="2016-06" db="EMBL/GenBank/DDBJ databases">
        <authorList>
            <person name="Varghese N."/>
            <person name="Submissions Spin"/>
        </authorList>
    </citation>
    <scope>NUCLEOTIDE SEQUENCE [LARGE SCALE GENOMIC DNA]</scope>
    <source>
        <strain evidence="3">DSM 44875</strain>
    </source>
</reference>
<accession>A0A1C4UJ56</accession>